<name>A0AAV1R0W4_9ROSI</name>
<evidence type="ECO:0000313" key="1">
    <source>
        <dbReference type="EMBL" id="CAK7326670.1"/>
    </source>
</evidence>
<proteinExistence type="predicted"/>
<comment type="caution">
    <text evidence="1">The sequence shown here is derived from an EMBL/GenBank/DDBJ whole genome shotgun (WGS) entry which is preliminary data.</text>
</comment>
<protein>
    <submittedName>
        <fullName evidence="1">Uncharacterized protein</fullName>
    </submittedName>
</protein>
<gene>
    <name evidence="1" type="ORF">DCAF_LOCUS4373</name>
</gene>
<sequence>MDMYVIFRMSWVKDDTLATKETINRVINRLRDFKSELASNFRSSIMSSLEPSRRIWVEDAKLKEVSIRREGKKNISVLFMESKIAKIPPLSHHCLYNSIHTLQSPLIITILNHLITIIKNK</sequence>
<reference evidence="1 2" key="1">
    <citation type="submission" date="2024-01" db="EMBL/GenBank/DDBJ databases">
        <authorList>
            <person name="Waweru B."/>
        </authorList>
    </citation>
    <scope>NUCLEOTIDE SEQUENCE [LARGE SCALE GENOMIC DNA]</scope>
</reference>
<dbReference type="EMBL" id="CAWUPB010000851">
    <property type="protein sequence ID" value="CAK7326670.1"/>
    <property type="molecule type" value="Genomic_DNA"/>
</dbReference>
<keyword evidence="2" id="KW-1185">Reference proteome</keyword>
<accession>A0AAV1R0W4</accession>
<dbReference type="Proteomes" id="UP001314170">
    <property type="component" value="Unassembled WGS sequence"/>
</dbReference>
<organism evidence="1 2">
    <name type="scientific">Dovyalis caffra</name>
    <dbReference type="NCBI Taxonomy" id="77055"/>
    <lineage>
        <taxon>Eukaryota</taxon>
        <taxon>Viridiplantae</taxon>
        <taxon>Streptophyta</taxon>
        <taxon>Embryophyta</taxon>
        <taxon>Tracheophyta</taxon>
        <taxon>Spermatophyta</taxon>
        <taxon>Magnoliopsida</taxon>
        <taxon>eudicotyledons</taxon>
        <taxon>Gunneridae</taxon>
        <taxon>Pentapetalae</taxon>
        <taxon>rosids</taxon>
        <taxon>fabids</taxon>
        <taxon>Malpighiales</taxon>
        <taxon>Salicaceae</taxon>
        <taxon>Flacourtieae</taxon>
        <taxon>Dovyalis</taxon>
    </lineage>
</organism>
<dbReference type="AlphaFoldDB" id="A0AAV1R0W4"/>
<evidence type="ECO:0000313" key="2">
    <source>
        <dbReference type="Proteomes" id="UP001314170"/>
    </source>
</evidence>